<dbReference type="InterPro" id="IPR035971">
    <property type="entry name" value="CBD_sf"/>
</dbReference>
<keyword evidence="5" id="KW-0732">Signal</keyword>
<evidence type="ECO:0000256" key="6">
    <source>
        <dbReference type="ARBA" id="ARBA00023002"/>
    </source>
</evidence>
<comment type="function">
    <text evidence="10">Lytic polysaccharide monooxygenase (LMPO) that depolymerizes crystalline and amorphous polysaccharides via the oxidation of scissile alpha- or beta-(1-4)-glycosidic bonds, yielding C1 and/or C4 oxidation products. Catalysis by LPMOs requires the reduction of the active-site copper from Cu(II) to Cu(I) by a reducing agent and H(2)O(2) or O(2) as a cosubstrate.</text>
</comment>
<dbReference type="PROSITE" id="PS00562">
    <property type="entry name" value="CBM1_1"/>
    <property type="match status" value="1"/>
</dbReference>
<dbReference type="OrthoDB" id="4849160at2759"/>
<dbReference type="GO" id="GO:0030245">
    <property type="term" value="P:cellulose catabolic process"/>
    <property type="evidence" value="ECO:0007669"/>
    <property type="project" value="UniProtKB-UniRule"/>
</dbReference>
<keyword evidence="6" id="KW-0560">Oxidoreductase</keyword>
<dbReference type="SMART" id="SM00236">
    <property type="entry name" value="fCBD"/>
    <property type="match status" value="1"/>
</dbReference>
<evidence type="ECO:0000256" key="3">
    <source>
        <dbReference type="ARBA" id="ARBA00022525"/>
    </source>
</evidence>
<comment type="subcellular location">
    <subcellularLocation>
        <location evidence="2 10">Secreted</location>
    </subcellularLocation>
</comment>
<dbReference type="GO" id="GO:0005576">
    <property type="term" value="C:extracellular region"/>
    <property type="evidence" value="ECO:0007669"/>
    <property type="project" value="UniProtKB-SubCell"/>
</dbReference>
<keyword evidence="14" id="KW-1185">Reference proteome</keyword>
<dbReference type="Proteomes" id="UP001140560">
    <property type="component" value="Unassembled WGS sequence"/>
</dbReference>
<dbReference type="Pfam" id="PF00734">
    <property type="entry name" value="CBM_1"/>
    <property type="match status" value="1"/>
</dbReference>
<feature type="domain" description="CBM1" evidence="12">
    <location>
        <begin position="222"/>
        <end position="258"/>
    </location>
</feature>
<dbReference type="EC" id="1.14.99.56" evidence="10"/>
<evidence type="ECO:0000313" key="13">
    <source>
        <dbReference type="EMBL" id="KAJ4363051.1"/>
    </source>
</evidence>
<sequence length="258" mass="26076">MKTVNIRCNNAGATGTGVSATIAAGAKLKSHWKQWTHRPAVVMVYMAKCPSAGCNSWDGAGKSWFKIYNQGLISGTENAGIWAGDAIVDTLEATVTIPATLAPGEYLIRHELLALHQAVYPECAQFTVTGSGTATPPSSALVAFPGAYSATDPGVAFNIDSPAAMTATSYPIPGPAVWDGTGSGAAPGAGDSDPAPSAAPAPVPTTLVTSAAPATPTQPSCTAVKKYGQCGGNTYSGCTLCEAGSTCTASGDYYSQCM</sequence>
<dbReference type="PANTHER" id="PTHR33353">
    <property type="entry name" value="PUTATIVE (AFU_ORTHOLOGUE AFUA_1G12560)-RELATED"/>
    <property type="match status" value="1"/>
</dbReference>
<dbReference type="InterPro" id="IPR049892">
    <property type="entry name" value="AA9"/>
</dbReference>
<dbReference type="GO" id="GO:0046872">
    <property type="term" value="F:metal ion binding"/>
    <property type="evidence" value="ECO:0007669"/>
    <property type="project" value="UniProtKB-KW"/>
</dbReference>
<dbReference type="CDD" id="cd21175">
    <property type="entry name" value="LPMO_AA9"/>
    <property type="match status" value="1"/>
</dbReference>
<dbReference type="Pfam" id="PF03443">
    <property type="entry name" value="AA9"/>
    <property type="match status" value="1"/>
</dbReference>
<proteinExistence type="predicted"/>
<comment type="catalytic activity">
    <reaction evidence="10">
        <text>[(1-&gt;4)-beta-D-glucosyl]n+m + reduced acceptor + O2 = 4-dehydro-beta-D-glucosyl-[(1-&gt;4)-beta-D-glucosyl]n-1 + [(1-&gt;4)-beta-D-glucosyl]m + acceptor + H2O.</text>
        <dbReference type="EC" id="1.14.99.56"/>
    </reaction>
</comment>
<keyword evidence="7" id="KW-0186">Copper</keyword>
<dbReference type="GO" id="GO:0004497">
    <property type="term" value="F:monooxygenase activity"/>
    <property type="evidence" value="ECO:0007669"/>
    <property type="project" value="UniProtKB-KW"/>
</dbReference>
<dbReference type="GO" id="GO:0008810">
    <property type="term" value="F:cellulase activity"/>
    <property type="evidence" value="ECO:0007669"/>
    <property type="project" value="UniProtKB-UniRule"/>
</dbReference>
<dbReference type="Gene3D" id="2.70.50.70">
    <property type="match status" value="1"/>
</dbReference>
<keyword evidence="9 10" id="KW-1015">Disulfide bond</keyword>
<evidence type="ECO:0000256" key="8">
    <source>
        <dbReference type="ARBA" id="ARBA00023033"/>
    </source>
</evidence>
<evidence type="ECO:0000256" key="2">
    <source>
        <dbReference type="ARBA" id="ARBA00004613"/>
    </source>
</evidence>
<evidence type="ECO:0000256" key="1">
    <source>
        <dbReference type="ARBA" id="ARBA00001973"/>
    </source>
</evidence>
<dbReference type="EMBL" id="JAPEUY010000020">
    <property type="protein sequence ID" value="KAJ4363051.1"/>
    <property type="molecule type" value="Genomic_DNA"/>
</dbReference>
<dbReference type="PANTHER" id="PTHR33353:SF19">
    <property type="entry name" value="GLYCOSYLHYDROLASE FAMILY 61-8 PROTEIN"/>
    <property type="match status" value="1"/>
</dbReference>
<organism evidence="13 14">
    <name type="scientific">Neocucurbitaria cava</name>
    <dbReference type="NCBI Taxonomy" id="798079"/>
    <lineage>
        <taxon>Eukaryota</taxon>
        <taxon>Fungi</taxon>
        <taxon>Dikarya</taxon>
        <taxon>Ascomycota</taxon>
        <taxon>Pezizomycotina</taxon>
        <taxon>Dothideomycetes</taxon>
        <taxon>Pleosporomycetidae</taxon>
        <taxon>Pleosporales</taxon>
        <taxon>Pleosporineae</taxon>
        <taxon>Cucurbitariaceae</taxon>
        <taxon>Neocucurbitaria</taxon>
    </lineage>
</organism>
<keyword evidence="8" id="KW-0503">Monooxygenase</keyword>
<evidence type="ECO:0000256" key="5">
    <source>
        <dbReference type="ARBA" id="ARBA00022729"/>
    </source>
</evidence>
<keyword evidence="10" id="KW-0624">Polysaccharide degradation</keyword>
<evidence type="ECO:0000256" key="9">
    <source>
        <dbReference type="ARBA" id="ARBA00023157"/>
    </source>
</evidence>
<comment type="cofactor">
    <cofactor evidence="1">
        <name>Cu(2+)</name>
        <dbReference type="ChEBI" id="CHEBI:29036"/>
    </cofactor>
</comment>
<evidence type="ECO:0000313" key="14">
    <source>
        <dbReference type="Proteomes" id="UP001140560"/>
    </source>
</evidence>
<evidence type="ECO:0000256" key="11">
    <source>
        <dbReference type="SAM" id="MobiDB-lite"/>
    </source>
</evidence>
<keyword evidence="10" id="KW-0119">Carbohydrate metabolism</keyword>
<comment type="caution">
    <text evidence="13">The sequence shown here is derived from an EMBL/GenBank/DDBJ whole genome shotgun (WGS) entry which is preliminary data.</text>
</comment>
<protein>
    <recommendedName>
        <fullName evidence="10">AA9 family lytic polysaccharide monooxygenase</fullName>
        <ecNumber evidence="10">1.14.99.56</ecNumber>
    </recommendedName>
    <alternativeName>
        <fullName evidence="10">Endo-beta-1,4-glucanase</fullName>
    </alternativeName>
    <alternativeName>
        <fullName evidence="10">Glycosyl hydrolase 61 family protein</fullName>
    </alternativeName>
</protein>
<name>A0A9W8Y1G1_9PLEO</name>
<evidence type="ECO:0000256" key="4">
    <source>
        <dbReference type="ARBA" id="ARBA00022723"/>
    </source>
</evidence>
<dbReference type="InterPro" id="IPR000254">
    <property type="entry name" value="CBD"/>
</dbReference>
<keyword evidence="3 10" id="KW-0964">Secreted</keyword>
<dbReference type="SUPFAM" id="SSF57180">
    <property type="entry name" value="Cellulose-binding domain"/>
    <property type="match status" value="1"/>
</dbReference>
<dbReference type="InterPro" id="IPR005103">
    <property type="entry name" value="AA9_LPMO"/>
</dbReference>
<reference evidence="13" key="1">
    <citation type="submission" date="2022-10" db="EMBL/GenBank/DDBJ databases">
        <title>Tapping the CABI collections for fungal endophytes: first genome assemblies for Collariella, Neodidymelliopsis, Ascochyta clinopodiicola, Didymella pomorum, Didymosphaeria variabile, Neocosmospora piperis and Neocucurbitaria cava.</title>
        <authorList>
            <person name="Hill R."/>
        </authorList>
    </citation>
    <scope>NUCLEOTIDE SEQUENCE</scope>
    <source>
        <strain evidence="13">IMI 356814</strain>
    </source>
</reference>
<feature type="region of interest" description="Disordered" evidence="11">
    <location>
        <begin position="178"/>
        <end position="219"/>
    </location>
</feature>
<comment type="domain">
    <text evidence="10">Has a modular structure: an endo-beta-1,4-glucanase catalytic module at the N-terminus, a linker rich in serines and threonines, and a C-terminal carbohydrate-binding module (CBM).</text>
</comment>
<keyword evidence="10" id="KW-0136">Cellulose degradation</keyword>
<evidence type="ECO:0000256" key="10">
    <source>
        <dbReference type="RuleBase" id="RU368122"/>
    </source>
</evidence>
<dbReference type="PROSITE" id="PS51164">
    <property type="entry name" value="CBM1_2"/>
    <property type="match status" value="1"/>
</dbReference>
<evidence type="ECO:0000259" key="12">
    <source>
        <dbReference type="PROSITE" id="PS51164"/>
    </source>
</evidence>
<accession>A0A9W8Y1G1</accession>
<evidence type="ECO:0000256" key="7">
    <source>
        <dbReference type="ARBA" id="ARBA00023008"/>
    </source>
</evidence>
<dbReference type="GO" id="GO:0030248">
    <property type="term" value="F:cellulose binding"/>
    <property type="evidence" value="ECO:0007669"/>
    <property type="project" value="UniProtKB-UniRule"/>
</dbReference>
<keyword evidence="4" id="KW-0479">Metal-binding</keyword>
<feature type="compositionally biased region" description="Low complexity" evidence="11">
    <location>
        <begin position="204"/>
        <end position="217"/>
    </location>
</feature>
<dbReference type="AlphaFoldDB" id="A0A9W8Y1G1"/>
<gene>
    <name evidence="13" type="ORF">N0V83_010169</name>
</gene>